<evidence type="ECO:0000256" key="2">
    <source>
        <dbReference type="ARBA" id="ARBA00023002"/>
    </source>
</evidence>
<evidence type="ECO:0000259" key="7">
    <source>
        <dbReference type="Pfam" id="PF00171"/>
    </source>
</evidence>
<dbReference type="PROSITE" id="PS00070">
    <property type="entry name" value="ALDEHYDE_DEHYDR_CYS"/>
    <property type="match status" value="1"/>
</dbReference>
<dbReference type="EC" id="1.2.1.3" evidence="3"/>
<dbReference type="Pfam" id="PF00171">
    <property type="entry name" value="Aldedh"/>
    <property type="match status" value="1"/>
</dbReference>
<dbReference type="GO" id="GO:0004029">
    <property type="term" value="F:aldehyde dehydrogenase (NAD+) activity"/>
    <property type="evidence" value="ECO:0007669"/>
    <property type="project" value="UniProtKB-EC"/>
</dbReference>
<dbReference type="Proteomes" id="UP000256645">
    <property type="component" value="Unassembled WGS sequence"/>
</dbReference>
<evidence type="ECO:0000256" key="3">
    <source>
        <dbReference type="ARBA" id="ARBA00024226"/>
    </source>
</evidence>
<accession>A0A3D8R0G1</accession>
<dbReference type="PANTHER" id="PTHR11699">
    <property type="entry name" value="ALDEHYDE DEHYDROGENASE-RELATED"/>
    <property type="match status" value="1"/>
</dbReference>
<dbReference type="InterPro" id="IPR029510">
    <property type="entry name" value="Ald_DH_CS_GLU"/>
</dbReference>
<dbReference type="SUPFAM" id="SSF53720">
    <property type="entry name" value="ALDH-like"/>
    <property type="match status" value="1"/>
</dbReference>
<gene>
    <name evidence="8" type="ORF">BP6252_08925</name>
</gene>
<keyword evidence="9" id="KW-1185">Reference proteome</keyword>
<name>A0A3D8R0G1_9HELO</name>
<dbReference type="FunFam" id="3.40.605.10:FF:000007">
    <property type="entry name" value="NAD/NADP-dependent betaine aldehyde dehydrogenase"/>
    <property type="match status" value="1"/>
</dbReference>
<reference evidence="8 9" key="1">
    <citation type="journal article" date="2018" name="IMA Fungus">
        <title>IMA Genome-F 9: Draft genome sequence of Annulohypoxylon stygium, Aspergillus mulundensis, Berkeleyomyces basicola (syn. Thielaviopsis basicola), Ceratocystis smalleyi, two Cercospora beticola strains, Coleophoma cylindrospora, Fusarium fracticaudum, Phialophora cf. hyalina, and Morchella septimelata.</title>
        <authorList>
            <person name="Wingfield B.D."/>
            <person name="Bills G.F."/>
            <person name="Dong Y."/>
            <person name="Huang W."/>
            <person name="Nel W.J."/>
            <person name="Swalarsk-Parry B.S."/>
            <person name="Vaghefi N."/>
            <person name="Wilken P.M."/>
            <person name="An Z."/>
            <person name="de Beer Z.W."/>
            <person name="De Vos L."/>
            <person name="Chen L."/>
            <person name="Duong T.A."/>
            <person name="Gao Y."/>
            <person name="Hammerbacher A."/>
            <person name="Kikkert J.R."/>
            <person name="Li Y."/>
            <person name="Li H."/>
            <person name="Li K."/>
            <person name="Li Q."/>
            <person name="Liu X."/>
            <person name="Ma X."/>
            <person name="Naidoo K."/>
            <person name="Pethybridge S.J."/>
            <person name="Sun J."/>
            <person name="Steenkamp E.T."/>
            <person name="van der Nest M.A."/>
            <person name="van Wyk S."/>
            <person name="Wingfield M.J."/>
            <person name="Xiong C."/>
            <person name="Yue Q."/>
            <person name="Zhang X."/>
        </authorList>
    </citation>
    <scope>NUCLEOTIDE SEQUENCE [LARGE SCALE GENOMIC DNA]</scope>
    <source>
        <strain evidence="8 9">BP6252</strain>
    </source>
</reference>
<sequence>MPSANNDTPILRFDTFTNTVNGKSVDTETTRCGINPATKKSNPPVPNATKQDLDDTVQAARTAFVKWSQSSIEERKTALIAFAEALKQQEEDFAKLLTMEQGKPLAAARAEVKDGYNWMFEMANLSLPDVVAEDNKVRKVTIRYTPLGVAAAIVPWNFPIHLACGKIAPAIMTGNTIIIKPSPFTPYCGLKLAELASHFFPPGVVQALSGDDNLGPWITAHPGIDKISFTGSTATGKKVMESASKTLKRITLELGGKDPAIICKDVDVQEVAPKITAAAFANSGQICLALKRIYIHESIYKEFRDAMVAHTKTLVIGNGAEPGVVLGPIQNSMQYKRVQGFFDDIEKDSLKVVVGGANDLSSPGYFITPTIIDNPRETSRIVHEEPFGPIVPIFPWLDEDEVVAQANNTKMGLGASVWSSNLEEAQRIGSRLEAGNVWINTHMVVDPNLPFSGHKESGIGSEWGITGLRSFCNVQTLMTMKA</sequence>
<dbReference type="PROSITE" id="PS00687">
    <property type="entry name" value="ALDEHYDE_DEHYDR_GLU"/>
    <property type="match status" value="1"/>
</dbReference>
<dbReference type="AlphaFoldDB" id="A0A3D8R0G1"/>
<dbReference type="Gene3D" id="3.40.605.10">
    <property type="entry name" value="Aldehyde Dehydrogenase, Chain A, domain 1"/>
    <property type="match status" value="1"/>
</dbReference>
<dbReference type="STRING" id="1849047.A0A3D8R0G1"/>
<evidence type="ECO:0000256" key="6">
    <source>
        <dbReference type="RuleBase" id="RU003345"/>
    </source>
</evidence>
<keyword evidence="2 6" id="KW-0560">Oxidoreductase</keyword>
<evidence type="ECO:0000256" key="1">
    <source>
        <dbReference type="ARBA" id="ARBA00009986"/>
    </source>
</evidence>
<evidence type="ECO:0000313" key="9">
    <source>
        <dbReference type="Proteomes" id="UP000256645"/>
    </source>
</evidence>
<organism evidence="8 9">
    <name type="scientific">Coleophoma cylindrospora</name>
    <dbReference type="NCBI Taxonomy" id="1849047"/>
    <lineage>
        <taxon>Eukaryota</taxon>
        <taxon>Fungi</taxon>
        <taxon>Dikarya</taxon>
        <taxon>Ascomycota</taxon>
        <taxon>Pezizomycotina</taxon>
        <taxon>Leotiomycetes</taxon>
        <taxon>Helotiales</taxon>
        <taxon>Dermateaceae</taxon>
        <taxon>Coleophoma</taxon>
    </lineage>
</organism>
<dbReference type="CDD" id="cd07106">
    <property type="entry name" value="ALDH_AldA-AAD23400"/>
    <property type="match status" value="1"/>
</dbReference>
<feature type="domain" description="Aldehyde dehydrogenase" evidence="7">
    <location>
        <begin position="33"/>
        <end position="476"/>
    </location>
</feature>
<dbReference type="InterPro" id="IPR016163">
    <property type="entry name" value="Ald_DH_C"/>
</dbReference>
<feature type="active site" evidence="5">
    <location>
        <position position="253"/>
    </location>
</feature>
<dbReference type="EMBL" id="PDLM01000010">
    <property type="protein sequence ID" value="RDW67529.1"/>
    <property type="molecule type" value="Genomic_DNA"/>
</dbReference>
<evidence type="ECO:0000313" key="8">
    <source>
        <dbReference type="EMBL" id="RDW67529.1"/>
    </source>
</evidence>
<dbReference type="InterPro" id="IPR016160">
    <property type="entry name" value="Ald_DH_CS_CYS"/>
</dbReference>
<dbReference type="InterPro" id="IPR016161">
    <property type="entry name" value="Ald_DH/histidinol_DH"/>
</dbReference>
<dbReference type="InterPro" id="IPR044086">
    <property type="entry name" value="LUC3-like"/>
</dbReference>
<dbReference type="OrthoDB" id="310895at2759"/>
<dbReference type="Gene3D" id="3.40.309.10">
    <property type="entry name" value="Aldehyde Dehydrogenase, Chain A, domain 2"/>
    <property type="match status" value="1"/>
</dbReference>
<dbReference type="InterPro" id="IPR016162">
    <property type="entry name" value="Ald_DH_N"/>
</dbReference>
<evidence type="ECO:0000256" key="4">
    <source>
        <dbReference type="ARBA" id="ARBA00049194"/>
    </source>
</evidence>
<comment type="caution">
    <text evidence="8">The sequence shown here is derived from an EMBL/GenBank/DDBJ whole genome shotgun (WGS) entry which is preliminary data.</text>
</comment>
<protein>
    <recommendedName>
        <fullName evidence="3">aldehyde dehydrogenase (NAD(+))</fullName>
        <ecNumber evidence="3">1.2.1.3</ecNumber>
    </recommendedName>
</protein>
<dbReference type="InterPro" id="IPR015590">
    <property type="entry name" value="Aldehyde_DH_dom"/>
</dbReference>
<comment type="catalytic activity">
    <reaction evidence="4">
        <text>an aldehyde + NAD(+) + H2O = a carboxylate + NADH + 2 H(+)</text>
        <dbReference type="Rhea" id="RHEA:16185"/>
        <dbReference type="ChEBI" id="CHEBI:15377"/>
        <dbReference type="ChEBI" id="CHEBI:15378"/>
        <dbReference type="ChEBI" id="CHEBI:17478"/>
        <dbReference type="ChEBI" id="CHEBI:29067"/>
        <dbReference type="ChEBI" id="CHEBI:57540"/>
        <dbReference type="ChEBI" id="CHEBI:57945"/>
        <dbReference type="EC" id="1.2.1.3"/>
    </reaction>
</comment>
<evidence type="ECO:0000256" key="5">
    <source>
        <dbReference type="PROSITE-ProRule" id="PRU10007"/>
    </source>
</evidence>
<proteinExistence type="inferred from homology"/>
<dbReference type="FunFam" id="3.40.309.10:FF:000009">
    <property type="entry name" value="Aldehyde dehydrogenase A"/>
    <property type="match status" value="1"/>
</dbReference>
<comment type="similarity">
    <text evidence="1 6">Belongs to the aldehyde dehydrogenase family.</text>
</comment>